<gene>
    <name evidence="14" type="primary">RvY_08164-1</name>
    <name evidence="14" type="synonym">RvY_08164.1</name>
    <name evidence="14" type="ORF">RvY_08164</name>
</gene>
<keyword evidence="10" id="KW-0143">Chaperone</keyword>
<evidence type="ECO:0000256" key="3">
    <source>
        <dbReference type="ARBA" id="ARBA00009725"/>
    </source>
</evidence>
<protein>
    <recommendedName>
        <fullName evidence="13">Methyltransferase type 12 domain-containing protein</fullName>
    </recommendedName>
</protein>
<dbReference type="STRING" id="947166.A0A1D1V9M6"/>
<dbReference type="InterPro" id="IPR026113">
    <property type="entry name" value="METTL2/6/8-like"/>
</dbReference>
<dbReference type="OrthoDB" id="417697at2759"/>
<keyword evidence="8" id="KW-0496">Mitochondrion</keyword>
<name>A0A1D1V9M6_RAMVA</name>
<dbReference type="Proteomes" id="UP000186922">
    <property type="component" value="Unassembled WGS sequence"/>
</dbReference>
<evidence type="ECO:0000256" key="6">
    <source>
        <dbReference type="ARBA" id="ARBA00022723"/>
    </source>
</evidence>
<dbReference type="InterPro" id="IPR013217">
    <property type="entry name" value="Methyltransf_12"/>
</dbReference>
<keyword evidence="15" id="KW-1185">Reference proteome</keyword>
<comment type="subcellular location">
    <subcellularLocation>
        <location evidence="1">Mitochondrion intermembrane space</location>
    </subcellularLocation>
</comment>
<evidence type="ECO:0000313" key="15">
    <source>
        <dbReference type="Proteomes" id="UP000186922"/>
    </source>
</evidence>
<evidence type="ECO:0000259" key="13">
    <source>
        <dbReference type="Pfam" id="PF08242"/>
    </source>
</evidence>
<evidence type="ECO:0000256" key="2">
    <source>
        <dbReference type="ARBA" id="ARBA00009241"/>
    </source>
</evidence>
<sequence length="327" mass="37182">MSSVVATKALPSSSGGDMGDQTVTEKPKCKACCACPETKRVRDECIMENGEMNCQSLIEAHKQSVPRILSEAEMAQLAKHDYRPVSSLKRFQLEKETIRSWDRFYKRNTDKFFKDRHWTTREFSELVQVPLGPGSSTKLLEIGCGVGNFVFPLLEDNPSLFIYACDLSPTAIALVKENPQYAQGKCSAFVADVTEGTFHDNLSEPVDIVTLIFVLSAIRPDKMSTALSNVRKVLRPGGIVLFRDYGLYDHAMIRFAPGHKLDERFYYRQDGTYTYYFTTEELCELFTSNGFEVDSCVYIHRQTVNKKEDLNVERIFIQGRFRLPSPE</sequence>
<dbReference type="GO" id="GO:0032259">
    <property type="term" value="P:methylation"/>
    <property type="evidence" value="ECO:0007669"/>
    <property type="project" value="UniProtKB-KW"/>
</dbReference>
<evidence type="ECO:0000256" key="11">
    <source>
        <dbReference type="PIRSR" id="PIRSR607745-1"/>
    </source>
</evidence>
<dbReference type="PANTHER" id="PTHR22809:SF5">
    <property type="entry name" value="TRNA N(3)-METHYLCYTIDINE METHYLTRANSFERASE METTL6"/>
    <property type="match status" value="1"/>
</dbReference>
<evidence type="ECO:0000256" key="7">
    <source>
        <dbReference type="ARBA" id="ARBA00023008"/>
    </source>
</evidence>
<dbReference type="GO" id="GO:0008757">
    <property type="term" value="F:S-adenosylmethionine-dependent methyltransferase activity"/>
    <property type="evidence" value="ECO:0007669"/>
    <property type="project" value="UniProtKB-ARBA"/>
</dbReference>
<evidence type="ECO:0000313" key="14">
    <source>
        <dbReference type="EMBL" id="GAU96772.1"/>
    </source>
</evidence>
<accession>A0A1D1V9M6</accession>
<dbReference type="GO" id="GO:0005758">
    <property type="term" value="C:mitochondrial intermembrane space"/>
    <property type="evidence" value="ECO:0007669"/>
    <property type="project" value="UniProtKB-SubCell"/>
</dbReference>
<evidence type="ECO:0000256" key="12">
    <source>
        <dbReference type="SAM" id="MobiDB-lite"/>
    </source>
</evidence>
<evidence type="ECO:0000256" key="1">
    <source>
        <dbReference type="ARBA" id="ARBA00004569"/>
    </source>
</evidence>
<dbReference type="Gene3D" id="1.10.287.1130">
    <property type="entry name" value="CytochromE C oxidase copper chaperone"/>
    <property type="match status" value="1"/>
</dbReference>
<organism evidence="14 15">
    <name type="scientific">Ramazzottius varieornatus</name>
    <name type="common">Water bear</name>
    <name type="synonym">Tardigrade</name>
    <dbReference type="NCBI Taxonomy" id="947166"/>
    <lineage>
        <taxon>Eukaryota</taxon>
        <taxon>Metazoa</taxon>
        <taxon>Ecdysozoa</taxon>
        <taxon>Tardigrada</taxon>
        <taxon>Eutardigrada</taxon>
        <taxon>Parachela</taxon>
        <taxon>Hypsibioidea</taxon>
        <taxon>Ramazzottiidae</taxon>
        <taxon>Ramazzottius</taxon>
    </lineage>
</organism>
<evidence type="ECO:0000256" key="10">
    <source>
        <dbReference type="ARBA" id="ARBA00023186"/>
    </source>
</evidence>
<keyword evidence="4" id="KW-0489">Methyltransferase</keyword>
<dbReference type="SUPFAM" id="SSF53335">
    <property type="entry name" value="S-adenosyl-L-methionine-dependent methyltransferases"/>
    <property type="match status" value="1"/>
</dbReference>
<evidence type="ECO:0000256" key="9">
    <source>
        <dbReference type="ARBA" id="ARBA00023157"/>
    </source>
</evidence>
<proteinExistence type="inferred from homology"/>
<keyword evidence="7 11" id="KW-0186">Copper</keyword>
<keyword evidence="6 11" id="KW-0479">Metal-binding</keyword>
<dbReference type="EMBL" id="BDGG01000003">
    <property type="protein sequence ID" value="GAU96772.1"/>
    <property type="molecule type" value="Genomic_DNA"/>
</dbReference>
<dbReference type="Pfam" id="PF08242">
    <property type="entry name" value="Methyltransf_12"/>
    <property type="match status" value="1"/>
</dbReference>
<evidence type="ECO:0000256" key="4">
    <source>
        <dbReference type="ARBA" id="ARBA00022603"/>
    </source>
</evidence>
<dbReference type="Gene3D" id="3.40.50.150">
    <property type="entry name" value="Vaccinia Virus protein VP39"/>
    <property type="match status" value="1"/>
</dbReference>
<feature type="binding site" evidence="11">
    <location>
        <position position="32"/>
    </location>
    <ligand>
        <name>Cu cation</name>
        <dbReference type="ChEBI" id="CHEBI:23378"/>
    </ligand>
</feature>
<comment type="similarity">
    <text evidence="3">Belongs to the methyltransferase superfamily. METL family.</text>
</comment>
<feature type="domain" description="Methyltransferase type 12" evidence="13">
    <location>
        <begin position="140"/>
        <end position="240"/>
    </location>
</feature>
<dbReference type="InterPro" id="IPR029063">
    <property type="entry name" value="SAM-dependent_MTases_sf"/>
</dbReference>
<dbReference type="AlphaFoldDB" id="A0A1D1V9M6"/>
<dbReference type="InterPro" id="IPR007745">
    <property type="entry name" value="Cyt_c_oxidase_Cu-chaperone"/>
</dbReference>
<comment type="caution">
    <text evidence="14">The sequence shown here is derived from an EMBL/GenBank/DDBJ whole genome shotgun (WGS) entry which is preliminary data.</text>
</comment>
<feature type="binding site" evidence="11">
    <location>
        <position position="33"/>
    </location>
    <ligand>
        <name>Cu cation</name>
        <dbReference type="ChEBI" id="CHEBI:23378"/>
    </ligand>
</feature>
<feature type="region of interest" description="Disordered" evidence="12">
    <location>
        <begin position="1"/>
        <end position="23"/>
    </location>
</feature>
<reference evidence="14 15" key="1">
    <citation type="journal article" date="2016" name="Nat. Commun.">
        <title>Extremotolerant tardigrade genome and improved radiotolerance of human cultured cells by tardigrade-unique protein.</title>
        <authorList>
            <person name="Hashimoto T."/>
            <person name="Horikawa D.D."/>
            <person name="Saito Y."/>
            <person name="Kuwahara H."/>
            <person name="Kozuka-Hata H."/>
            <person name="Shin-I T."/>
            <person name="Minakuchi Y."/>
            <person name="Ohishi K."/>
            <person name="Motoyama A."/>
            <person name="Aizu T."/>
            <person name="Enomoto A."/>
            <person name="Kondo K."/>
            <person name="Tanaka S."/>
            <person name="Hara Y."/>
            <person name="Koshikawa S."/>
            <person name="Sagara H."/>
            <person name="Miura T."/>
            <person name="Yokobori S."/>
            <person name="Miyagawa K."/>
            <person name="Suzuki Y."/>
            <person name="Kubo T."/>
            <person name="Oyama M."/>
            <person name="Kohara Y."/>
            <person name="Fujiyama A."/>
            <person name="Arakawa K."/>
            <person name="Katayama T."/>
            <person name="Toyoda A."/>
            <person name="Kunieda T."/>
        </authorList>
    </citation>
    <scope>NUCLEOTIDE SEQUENCE [LARGE SCALE GENOMIC DNA]</scope>
    <source>
        <strain evidence="14 15">YOKOZUNA-1</strain>
    </source>
</reference>
<evidence type="ECO:0000256" key="5">
    <source>
        <dbReference type="ARBA" id="ARBA00022679"/>
    </source>
</evidence>
<keyword evidence="9" id="KW-1015">Disulfide bond</keyword>
<dbReference type="GO" id="GO:0016531">
    <property type="term" value="F:copper chaperone activity"/>
    <property type="evidence" value="ECO:0007669"/>
    <property type="project" value="InterPro"/>
</dbReference>
<dbReference type="GO" id="GO:0008173">
    <property type="term" value="F:RNA methyltransferase activity"/>
    <property type="evidence" value="ECO:0007669"/>
    <property type="project" value="UniProtKB-ARBA"/>
</dbReference>
<dbReference type="CDD" id="cd02440">
    <property type="entry name" value="AdoMet_MTases"/>
    <property type="match status" value="1"/>
</dbReference>
<dbReference type="Pfam" id="PF05051">
    <property type="entry name" value="COX17"/>
    <property type="match status" value="1"/>
</dbReference>
<feature type="compositionally biased region" description="Polar residues" evidence="12">
    <location>
        <begin position="1"/>
        <end position="15"/>
    </location>
</feature>
<comment type="similarity">
    <text evidence="2">Belongs to the COX17 family.</text>
</comment>
<dbReference type="InterPro" id="IPR009069">
    <property type="entry name" value="Cys_alpha_HP_mot_SF"/>
</dbReference>
<keyword evidence="5" id="KW-0808">Transferase</keyword>
<dbReference type="SUPFAM" id="SSF47072">
    <property type="entry name" value="Cysteine alpha-hairpin motif"/>
    <property type="match status" value="1"/>
</dbReference>
<dbReference type="PANTHER" id="PTHR22809">
    <property type="entry name" value="METHYLTRANSFERASE-RELATED"/>
    <property type="match status" value="1"/>
</dbReference>
<dbReference type="GO" id="GO:0005507">
    <property type="term" value="F:copper ion binding"/>
    <property type="evidence" value="ECO:0007669"/>
    <property type="project" value="InterPro"/>
</dbReference>
<evidence type="ECO:0000256" key="8">
    <source>
        <dbReference type="ARBA" id="ARBA00023128"/>
    </source>
</evidence>